<keyword evidence="2" id="KW-1185">Reference proteome</keyword>
<organism evidence="1 2">
    <name type="scientific">Streptomyces phage Tomas</name>
    <dbReference type="NCBI Taxonomy" id="2914443"/>
    <lineage>
        <taxon>Viruses</taxon>
        <taxon>Duplodnaviria</taxon>
        <taxon>Heunggongvirae</taxon>
        <taxon>Uroviricota</taxon>
        <taxon>Caudoviricetes</taxon>
        <taxon>Stanwilliamsviridae</taxon>
        <taxon>Boydwoodruffvirinae</taxon>
        <taxon>Tomasvirus</taxon>
        <taxon>Tomasvirus tomas</taxon>
    </lineage>
</organism>
<dbReference type="Proteomes" id="UP001202581">
    <property type="component" value="Segment"/>
</dbReference>
<gene>
    <name evidence="1" type="primary">238</name>
    <name evidence="1" type="ORF">SEA_TOMAS_238</name>
</gene>
<dbReference type="EMBL" id="OL829978">
    <property type="protein sequence ID" value="UMO76382.1"/>
    <property type="molecule type" value="Genomic_DNA"/>
</dbReference>
<dbReference type="RefSeq" id="YP_010651321.1">
    <property type="nucleotide sequence ID" value="NC_070781.1"/>
</dbReference>
<protein>
    <submittedName>
        <fullName evidence="1">Uncharacterized protein</fullName>
    </submittedName>
</protein>
<reference evidence="1" key="1">
    <citation type="submission" date="2021-12" db="EMBL/GenBank/DDBJ databases">
        <authorList>
            <person name="Khadka S."/>
            <person name="Uribe D.A."/>
            <person name="Klipsch I.N."/>
            <person name="Rene S.R."/>
            <person name="Jimenez M.L."/>
            <person name="Saini B.K."/>
            <person name="Zugasti M."/>
            <person name="Bullon R.M."/>
            <person name="Sharp C.D."/>
            <person name="Kapinga K.O."/>
            <person name="Warner C.P."/>
            <person name="Sarinana J."/>
            <person name="Jimenez A."/>
            <person name="Layton S.R."/>
            <person name="Nayek S."/>
            <person name="Hughes L.E."/>
            <person name="Garlena R.A."/>
            <person name="Russell D.A."/>
            <person name="Jacobs-Sera D."/>
            <person name="Hatfull G.F."/>
        </authorList>
    </citation>
    <scope>NUCLEOTIDE SEQUENCE</scope>
</reference>
<sequence>MTDTLCQICDKQRNSLINHKSLINPSMEFMVCSRCAEDNLEPRWLVILMGRSGKDVAEWVDQRLYAGDEITPEHLN</sequence>
<accession>A0AA49H3T0</accession>
<name>A0AA49H3T0_9CAUD</name>
<proteinExistence type="predicted"/>
<evidence type="ECO:0000313" key="2">
    <source>
        <dbReference type="Proteomes" id="UP001202581"/>
    </source>
</evidence>
<evidence type="ECO:0000313" key="1">
    <source>
        <dbReference type="EMBL" id="UMO76382.1"/>
    </source>
</evidence>
<dbReference type="GeneID" id="77926956"/>
<dbReference type="KEGG" id="vg:77926956"/>